<dbReference type="STRING" id="1764295.A0A5B8MJJ0"/>
<keyword evidence="3 6" id="KW-0813">Transport</keyword>
<dbReference type="AlphaFoldDB" id="A0A5B8MJJ0"/>
<keyword evidence="4" id="KW-0967">Endosome</keyword>
<dbReference type="InterPro" id="IPR029012">
    <property type="entry name" value="Helix_hairpin_bin_sf"/>
</dbReference>
<dbReference type="InterPro" id="IPR037202">
    <property type="entry name" value="ESCRT_assembly_dom"/>
</dbReference>
<dbReference type="GO" id="GO:0043162">
    <property type="term" value="P:ubiquitin-dependent protein catabolic process via the multivesicular body sorting pathway"/>
    <property type="evidence" value="ECO:0007669"/>
    <property type="project" value="TreeGrafter"/>
</dbReference>
<dbReference type="Pfam" id="PF07200">
    <property type="entry name" value="Mod_r"/>
    <property type="match status" value="1"/>
</dbReference>
<proteinExistence type="inferred from homology"/>
<dbReference type="EMBL" id="CP031037">
    <property type="protein sequence ID" value="QDZ20646.1"/>
    <property type="molecule type" value="Genomic_DNA"/>
</dbReference>
<comment type="similarity">
    <text evidence="2">Belongs to the VPS37 family.</text>
</comment>
<dbReference type="PROSITE" id="PS51314">
    <property type="entry name" value="VPS37_C"/>
    <property type="match status" value="1"/>
</dbReference>
<gene>
    <name evidence="9" type="ORF">A3770_04p31640</name>
</gene>
<keyword evidence="10" id="KW-1185">Reference proteome</keyword>
<evidence type="ECO:0000313" key="9">
    <source>
        <dbReference type="EMBL" id="QDZ20646.1"/>
    </source>
</evidence>
<dbReference type="Gene3D" id="3.10.110.10">
    <property type="entry name" value="Ubiquitin Conjugating Enzyme"/>
    <property type="match status" value="1"/>
</dbReference>
<dbReference type="SUPFAM" id="SSF140111">
    <property type="entry name" value="Endosomal sorting complex assembly domain"/>
    <property type="match status" value="1"/>
</dbReference>
<dbReference type="Proteomes" id="UP000316726">
    <property type="component" value="Chromosome 4"/>
</dbReference>
<accession>A0A5B8MJJ0</accession>
<evidence type="ECO:0000256" key="1">
    <source>
        <dbReference type="ARBA" id="ARBA00004177"/>
    </source>
</evidence>
<evidence type="ECO:0000256" key="7">
    <source>
        <dbReference type="SAM" id="MobiDB-lite"/>
    </source>
</evidence>
<dbReference type="PANTHER" id="PTHR13678">
    <property type="entry name" value="VACUOLAR PROTEIN SORTING-ASSOCIATED PROTEIN 37"/>
    <property type="match status" value="1"/>
</dbReference>
<evidence type="ECO:0000313" key="10">
    <source>
        <dbReference type="Proteomes" id="UP000316726"/>
    </source>
</evidence>
<evidence type="ECO:0000259" key="8">
    <source>
        <dbReference type="PROSITE" id="PS51314"/>
    </source>
</evidence>
<feature type="domain" description="VPS37 C-terminal" evidence="8">
    <location>
        <begin position="236"/>
        <end position="313"/>
    </location>
</feature>
<dbReference type="Gene3D" id="1.10.287.660">
    <property type="entry name" value="Helix hairpin bin"/>
    <property type="match status" value="1"/>
</dbReference>
<protein>
    <recommendedName>
        <fullName evidence="8">VPS37 C-terminal domain-containing protein</fullName>
    </recommendedName>
</protein>
<evidence type="ECO:0000256" key="4">
    <source>
        <dbReference type="ARBA" id="ARBA00022753"/>
    </source>
</evidence>
<evidence type="ECO:0000256" key="6">
    <source>
        <dbReference type="PROSITE-ProRule" id="PRU00646"/>
    </source>
</evidence>
<dbReference type="OrthoDB" id="10260857at2759"/>
<keyword evidence="5 6" id="KW-0653">Protein transport</keyword>
<feature type="compositionally biased region" description="Polar residues" evidence="7">
    <location>
        <begin position="135"/>
        <end position="144"/>
    </location>
</feature>
<dbReference type="PANTHER" id="PTHR13678:SF2">
    <property type="entry name" value="VACUOLAR PROTEIN SORTING-ASSOCIATED PROTEIN 37A"/>
    <property type="match status" value="1"/>
</dbReference>
<dbReference type="InterPro" id="IPR009851">
    <property type="entry name" value="Mod_r"/>
</dbReference>
<evidence type="ECO:0000256" key="2">
    <source>
        <dbReference type="ARBA" id="ARBA00007617"/>
    </source>
</evidence>
<name>A0A5B8MJJ0_9CHLO</name>
<dbReference type="GO" id="GO:0006623">
    <property type="term" value="P:protein targeting to vacuole"/>
    <property type="evidence" value="ECO:0007669"/>
    <property type="project" value="TreeGrafter"/>
</dbReference>
<sequence length="313" mass="34991">MFSQVVEIRVNEQLTELITKYPQATIVNRKAGTIRVPVNNRNVPGLTLNLVLPKEYPSVVPHVAVAPANLDHPWVQPQGKVWHESIQKFYYQHDEKALAKLVGHLLGSFEKAGLGASGGQYARQSGPPEVPGVQKDQQQGSSSPAPVPSHDINLEEVKSEIAKLSEEKLLELLTDKEAYAQYMAGMKQLNNMGLSIRELVLKNQAVAESSLEKQNQIADVKNQIAIIRSTEVLEVKNKYEALAKEHNSILSSINVNTLKEKLSEAATKADEESEELSQQLVDKKISVEAFLEEFCKRRELYHKRTMVLQSLDH</sequence>
<evidence type="ECO:0000256" key="3">
    <source>
        <dbReference type="ARBA" id="ARBA00022448"/>
    </source>
</evidence>
<feature type="region of interest" description="Disordered" evidence="7">
    <location>
        <begin position="117"/>
        <end position="152"/>
    </location>
</feature>
<comment type="subcellular location">
    <subcellularLocation>
        <location evidence="1">Endosome</location>
    </subcellularLocation>
</comment>
<evidence type="ECO:0000256" key="5">
    <source>
        <dbReference type="ARBA" id="ARBA00022927"/>
    </source>
</evidence>
<reference evidence="9 10" key="1">
    <citation type="submission" date="2018-07" db="EMBL/GenBank/DDBJ databases">
        <title>The complete nuclear genome of the prasinophyte Chloropicon primus (CCMP1205).</title>
        <authorList>
            <person name="Pombert J.-F."/>
            <person name="Otis C."/>
            <person name="Turmel M."/>
            <person name="Lemieux C."/>
        </authorList>
    </citation>
    <scope>NUCLEOTIDE SEQUENCE [LARGE SCALE GENOMIC DNA]</scope>
    <source>
        <strain evidence="9 10">CCMP1205</strain>
    </source>
</reference>
<dbReference type="GO" id="GO:0000813">
    <property type="term" value="C:ESCRT I complex"/>
    <property type="evidence" value="ECO:0007669"/>
    <property type="project" value="UniProtKB-ARBA"/>
</dbReference>
<dbReference type="InterPro" id="IPR016135">
    <property type="entry name" value="UBQ-conjugating_enzyme/RWD"/>
</dbReference>
<dbReference type="GO" id="GO:0006612">
    <property type="term" value="P:protein targeting to membrane"/>
    <property type="evidence" value="ECO:0007669"/>
    <property type="project" value="TreeGrafter"/>
</dbReference>
<organism evidence="9 10">
    <name type="scientific">Chloropicon primus</name>
    <dbReference type="NCBI Taxonomy" id="1764295"/>
    <lineage>
        <taxon>Eukaryota</taxon>
        <taxon>Viridiplantae</taxon>
        <taxon>Chlorophyta</taxon>
        <taxon>Chloropicophyceae</taxon>
        <taxon>Chloropicales</taxon>
        <taxon>Chloropicaceae</taxon>
        <taxon>Chloropicon</taxon>
    </lineage>
</organism>